<organism evidence="4 5">
    <name type="scientific">Microbulbifer rhizosphaerae</name>
    <dbReference type="NCBI Taxonomy" id="1562603"/>
    <lineage>
        <taxon>Bacteria</taxon>
        <taxon>Pseudomonadati</taxon>
        <taxon>Pseudomonadota</taxon>
        <taxon>Gammaproteobacteria</taxon>
        <taxon>Cellvibrionales</taxon>
        <taxon>Microbulbiferaceae</taxon>
        <taxon>Microbulbifer</taxon>
    </lineage>
</organism>
<gene>
    <name evidence="4" type="ORF">FHS09_004537</name>
</gene>
<dbReference type="NCBIfam" id="TIGR01643">
    <property type="entry name" value="YD_repeat_2x"/>
    <property type="match status" value="1"/>
</dbReference>
<evidence type="ECO:0000256" key="1">
    <source>
        <dbReference type="SAM" id="MobiDB-lite"/>
    </source>
</evidence>
<dbReference type="Proteomes" id="UP000535937">
    <property type="component" value="Unassembled WGS sequence"/>
</dbReference>
<feature type="compositionally biased region" description="Polar residues" evidence="1">
    <location>
        <begin position="1216"/>
        <end position="1237"/>
    </location>
</feature>
<dbReference type="RefSeq" id="WP_183464046.1">
    <property type="nucleotide sequence ID" value="NZ_JACHWZ010000047.1"/>
</dbReference>
<reference evidence="4 5" key="1">
    <citation type="submission" date="2020-08" db="EMBL/GenBank/DDBJ databases">
        <title>Genomic Encyclopedia of Type Strains, Phase III (KMG-III): the genomes of soil and plant-associated and newly described type strains.</title>
        <authorList>
            <person name="Whitman W."/>
        </authorList>
    </citation>
    <scope>NUCLEOTIDE SEQUENCE [LARGE SCALE GENOMIC DNA]</scope>
    <source>
        <strain evidence="4 5">CECT 8799</strain>
    </source>
</reference>
<evidence type="ECO:0000313" key="5">
    <source>
        <dbReference type="Proteomes" id="UP000535937"/>
    </source>
</evidence>
<keyword evidence="2" id="KW-0812">Transmembrane</keyword>
<keyword evidence="2" id="KW-0472">Membrane</keyword>
<dbReference type="InterPro" id="IPR006530">
    <property type="entry name" value="YD"/>
</dbReference>
<evidence type="ECO:0000259" key="3">
    <source>
        <dbReference type="PROSITE" id="PS51782"/>
    </source>
</evidence>
<evidence type="ECO:0000313" key="4">
    <source>
        <dbReference type="EMBL" id="MBB3063672.1"/>
    </source>
</evidence>
<dbReference type="Pfam" id="PF13151">
    <property type="entry name" value="DUF3990"/>
    <property type="match status" value="1"/>
</dbReference>
<dbReference type="Gene3D" id="2.180.10.10">
    <property type="entry name" value="RHS repeat-associated core"/>
    <property type="match status" value="2"/>
</dbReference>
<keyword evidence="2" id="KW-1133">Transmembrane helix</keyword>
<name>A0A7W4ZB94_9GAMM</name>
<feature type="region of interest" description="Disordered" evidence="1">
    <location>
        <begin position="1197"/>
        <end position="1239"/>
    </location>
</feature>
<dbReference type="InterPro" id="IPR025051">
    <property type="entry name" value="DUF3990"/>
</dbReference>
<feature type="domain" description="LysM" evidence="3">
    <location>
        <begin position="854"/>
        <end position="901"/>
    </location>
</feature>
<accession>A0A7W4ZB94</accession>
<evidence type="ECO:0000256" key="2">
    <source>
        <dbReference type="SAM" id="Phobius"/>
    </source>
</evidence>
<dbReference type="Gene3D" id="3.90.175.10">
    <property type="entry name" value="Diphtheria Toxin, domain 1"/>
    <property type="match status" value="1"/>
</dbReference>
<keyword evidence="5" id="KW-1185">Reference proteome</keyword>
<feature type="transmembrane region" description="Helical" evidence="2">
    <location>
        <begin position="977"/>
        <end position="999"/>
    </location>
</feature>
<dbReference type="Pfam" id="PF05593">
    <property type="entry name" value="RHS_repeat"/>
    <property type="match status" value="1"/>
</dbReference>
<comment type="caution">
    <text evidence="4">The sequence shown here is derived from an EMBL/GenBank/DDBJ whole genome shotgun (WGS) entry which is preliminary data.</text>
</comment>
<feature type="transmembrane region" description="Helical" evidence="2">
    <location>
        <begin position="946"/>
        <end position="970"/>
    </location>
</feature>
<dbReference type="InterPro" id="IPR018392">
    <property type="entry name" value="LysM"/>
</dbReference>
<dbReference type="PROSITE" id="PS51782">
    <property type="entry name" value="LYSM"/>
    <property type="match status" value="1"/>
</dbReference>
<dbReference type="EMBL" id="JACHWZ010000047">
    <property type="protein sequence ID" value="MBB3063672.1"/>
    <property type="molecule type" value="Genomic_DNA"/>
</dbReference>
<protein>
    <submittedName>
        <fullName evidence="4">YD repeat-containing protein</fullName>
    </submittedName>
</protein>
<feature type="non-terminal residue" evidence="4">
    <location>
        <position position="1"/>
    </location>
</feature>
<proteinExistence type="predicted"/>
<dbReference type="InterPro" id="IPR031325">
    <property type="entry name" value="RHS_repeat"/>
</dbReference>
<sequence>YNREAIRNIALQLSGDANDETLIAHHATYNAFGETVASIDNNGNATLYEYDQRGNVVKELKPEADVHDEQMNSFRAHTATEYGVNAFGEKVMEKVGVEAGAGATTATKNAVNAYNLLHEQIRLQDYQAGLLMASQDGEGYYDTQAYDQAGNLKGSSQLAYRVGERGAGTSALYYQVAYHYDANNQLVRMNRFQDGTQAIDYAFGGLVPSYDEWDYDEFGNRIRHRNALYGETNKILSASFDSTGVASNSGTIGQETYRYDGMGRVLQYKSYSGQITDYAYAWTDAMTRNVLAADGQQAQGPADQVQLGGYITSIAKAGMGGIVDTDWNQSSQEDVLSDAVDYFGKAVWHDDLGGHRIEYAYNYAGWLSRQTGNTALSGNATWETRNNQDIRYTYYHNGNLFRTYDYGNNGLADGDQTAANSGIAPAVTEYRYDKAGNRTGELYYRSNDLYNNLGRVVYQHSTAQYDEQGRIHSIEGYDEYGNAYQIDYTFDAFGNRRSVSSVYDGRYVDNLDGTIQGKTQSFYYTYDKNNRFTLTLGEFENGQIVLGKTGTAITYNGLDQRYLATRASDGSIREKYAYDANGRLAAVYIDQGGVDEQGEPIGFKLRGQRINNDAGQVTAYFEYDSAGKRYSITQNYHNADGTLLGYQTTRYDENGLATDEVTRSRNTFLGDGQTVNTTVTSAYPEDGGAATVTTLYNSYEKWDTYKTKSVVISADNKDLAWEQRANWENGEAYYTYDSNGHIRRVYDVEGERAIAYVTDKEGRTLVREEINDSGQSALGREMRHFYYFNGHAVGDVGNDKVPSRFDYVKALADAEGAGNRHLNDNGDHVQAVQSADFDQNFQPINPNYPASSYSSYEAQGGETLQSIAAMVWGDASLWYLLADANGLKGDEVLTKGQRIEMPNVVTNIHNNADTFRPVDGALQMGDTSPTLPDVPPPPPADDGCGAVGIIVLVVAAVISGGAALAAYAAVSGAIGAIGALGAFAGVTGFVAGVAAAGIVSQAIMQTGAIVAGYQDGYSFSWRDVAKDGLIAAATFGIGELAGVGDKTKGLADAKNGLAAAQQTKNAAEIARYTNQIAKMEQSLRVTRAVVAGASSIASQGVNKAFDSEYEFKWESVATSVVGSYASDWVMGETPAGEWGSSVQVVTSSAITAGVRKLTENESFDWANVLNDAVGNSIGNTIGSGIAEKINAWGYGQSGQAPLGEPTEAGAVAGAEKTSSAEQRLTEQTDAQMTSIDSSWGGKEGALETVTVTASMSDLAAKGDYWSFDSIMQRQFDVYRQAASYNDRLDEKLAGYQRRTEQARASVQATWDNFRAGVAEAAANSHFGSVGGTDFAEEVAAYQSYSEWRLPQIEAYETQFGPRNNVGEWGKDLLDITATMGGGGARFALESGTDILGLAIEGSLMFSPLARSQWGGSGFALSESIKSWGMEQAAGMEPSPWSGGYLSEELQTAYMGASAIIGLGELTAVSKAGVLAGVRRVPNDADDFVTFYHGTSPESASQIRLNGIDLAKSKPLNDFGDGFYMTTSRADAIESAKMVNLNQEVLEFRVPKSELDNLNILKFDYPNQEWADFVSINKQLDVPYLPPKEWSPTGFDIVEGPLFRGMRRDGTLRNWVERADQTSIHTDVAAELFNRYLVQ</sequence>